<reference evidence="1 2" key="1">
    <citation type="journal article" date="2021" name="Hortic Res">
        <title>High-quality reference genome and annotation aids understanding of berry development for evergreen blueberry (Vaccinium darrowii).</title>
        <authorList>
            <person name="Yu J."/>
            <person name="Hulse-Kemp A.M."/>
            <person name="Babiker E."/>
            <person name="Staton M."/>
        </authorList>
    </citation>
    <scope>NUCLEOTIDE SEQUENCE [LARGE SCALE GENOMIC DNA]</scope>
    <source>
        <strain evidence="2">cv. NJ 8807/NJ 8810</strain>
        <tissue evidence="1">Young leaf</tissue>
    </source>
</reference>
<dbReference type="EMBL" id="CM037162">
    <property type="protein sequence ID" value="KAH7862953.1"/>
    <property type="molecule type" value="Genomic_DNA"/>
</dbReference>
<proteinExistence type="predicted"/>
<evidence type="ECO:0000313" key="1">
    <source>
        <dbReference type="EMBL" id="KAH7862953.1"/>
    </source>
</evidence>
<organism evidence="1 2">
    <name type="scientific">Vaccinium darrowii</name>
    <dbReference type="NCBI Taxonomy" id="229202"/>
    <lineage>
        <taxon>Eukaryota</taxon>
        <taxon>Viridiplantae</taxon>
        <taxon>Streptophyta</taxon>
        <taxon>Embryophyta</taxon>
        <taxon>Tracheophyta</taxon>
        <taxon>Spermatophyta</taxon>
        <taxon>Magnoliopsida</taxon>
        <taxon>eudicotyledons</taxon>
        <taxon>Gunneridae</taxon>
        <taxon>Pentapetalae</taxon>
        <taxon>asterids</taxon>
        <taxon>Ericales</taxon>
        <taxon>Ericaceae</taxon>
        <taxon>Vaccinioideae</taxon>
        <taxon>Vaccinieae</taxon>
        <taxon>Vaccinium</taxon>
    </lineage>
</organism>
<protein>
    <submittedName>
        <fullName evidence="1">Uncharacterized protein</fullName>
    </submittedName>
</protein>
<gene>
    <name evidence="1" type="ORF">Vadar_011469</name>
</gene>
<evidence type="ECO:0000313" key="2">
    <source>
        <dbReference type="Proteomes" id="UP000828048"/>
    </source>
</evidence>
<accession>A0ACB7ZBZ8</accession>
<comment type="caution">
    <text evidence="1">The sequence shown here is derived from an EMBL/GenBank/DDBJ whole genome shotgun (WGS) entry which is preliminary data.</text>
</comment>
<name>A0ACB7ZBZ8_9ERIC</name>
<sequence>MSAKFGWRLLEDNKSLVSRVLKAKYHLESSFLEARCGSNSSWAWRSIWEDKAVLQNGLRWRIGWGQNIGVADDPWLPRPMTFKPWWVASASRDLKVRDLIDEGTKMWQTELVKEILWEEEANEVLAMPLPLSHSDDRLIWHFTPNGLYSVKSGYEVALFMKRNGKKCEHGVAVNIAIKDVPDFLEIQRQGKCLGRLTEVTESVGQQQWTPPTEGAVKLNFDAGLDVANRVGGPRAGVKRLWFAFYCSKIGTSEGDC</sequence>
<dbReference type="Proteomes" id="UP000828048">
    <property type="component" value="Chromosome 12"/>
</dbReference>
<keyword evidence="2" id="KW-1185">Reference proteome</keyword>